<accession>A0A6H5GCV1</accession>
<dbReference type="Proteomes" id="UP000479000">
    <property type="component" value="Unassembled WGS sequence"/>
</dbReference>
<name>A0A6H5GCV1_9HEMI</name>
<evidence type="ECO:0000256" key="1">
    <source>
        <dbReference type="SAM" id="MobiDB-lite"/>
    </source>
</evidence>
<feature type="non-terminal residue" evidence="2">
    <location>
        <position position="73"/>
    </location>
</feature>
<evidence type="ECO:0000313" key="2">
    <source>
        <dbReference type="EMBL" id="CAB0000993.1"/>
    </source>
</evidence>
<proteinExistence type="predicted"/>
<evidence type="ECO:0000313" key="3">
    <source>
        <dbReference type="Proteomes" id="UP000479000"/>
    </source>
</evidence>
<dbReference type="AlphaFoldDB" id="A0A6H5GCV1"/>
<keyword evidence="3" id="KW-1185">Reference proteome</keyword>
<sequence length="73" mass="8342">MQTPAQTFLQMGQPRRGGKNPSTKPRADTGLSLLIDGREWIKIEFKTPCYCMLMHTVDQLLRRKIIIIAIASR</sequence>
<protein>
    <submittedName>
        <fullName evidence="2">Uncharacterized protein</fullName>
    </submittedName>
</protein>
<dbReference type="EMBL" id="CADCXU010010266">
    <property type="protein sequence ID" value="CAB0000993.1"/>
    <property type="molecule type" value="Genomic_DNA"/>
</dbReference>
<reference evidence="2 3" key="1">
    <citation type="submission" date="2020-02" db="EMBL/GenBank/DDBJ databases">
        <authorList>
            <person name="Ferguson B K."/>
        </authorList>
    </citation>
    <scope>NUCLEOTIDE SEQUENCE [LARGE SCALE GENOMIC DNA]</scope>
</reference>
<feature type="region of interest" description="Disordered" evidence="1">
    <location>
        <begin position="1"/>
        <end position="28"/>
    </location>
</feature>
<organism evidence="2 3">
    <name type="scientific">Nesidiocoris tenuis</name>
    <dbReference type="NCBI Taxonomy" id="355587"/>
    <lineage>
        <taxon>Eukaryota</taxon>
        <taxon>Metazoa</taxon>
        <taxon>Ecdysozoa</taxon>
        <taxon>Arthropoda</taxon>
        <taxon>Hexapoda</taxon>
        <taxon>Insecta</taxon>
        <taxon>Pterygota</taxon>
        <taxon>Neoptera</taxon>
        <taxon>Paraneoptera</taxon>
        <taxon>Hemiptera</taxon>
        <taxon>Heteroptera</taxon>
        <taxon>Panheteroptera</taxon>
        <taxon>Cimicomorpha</taxon>
        <taxon>Miridae</taxon>
        <taxon>Dicyphina</taxon>
        <taxon>Nesidiocoris</taxon>
    </lineage>
</organism>
<feature type="compositionally biased region" description="Polar residues" evidence="1">
    <location>
        <begin position="1"/>
        <end position="10"/>
    </location>
</feature>
<gene>
    <name evidence="2" type="ORF">NTEN_LOCUS6780</name>
</gene>